<keyword evidence="4" id="KW-1185">Reference proteome</keyword>
<gene>
    <name evidence="3" type="ORF">FC26_GL001138</name>
</gene>
<dbReference type="Pfam" id="PF02384">
    <property type="entry name" value="N6_Mtase"/>
    <property type="match status" value="1"/>
</dbReference>
<dbReference type="STRING" id="1423813.FC26_GL001138"/>
<dbReference type="InterPro" id="IPR029063">
    <property type="entry name" value="SAM-dependent_MTases_sf"/>
</dbReference>
<evidence type="ECO:0000259" key="1">
    <source>
        <dbReference type="Pfam" id="PF02384"/>
    </source>
</evidence>
<dbReference type="EMBL" id="AYYY01000016">
    <property type="protein sequence ID" value="KRM61904.1"/>
    <property type="molecule type" value="Genomic_DNA"/>
</dbReference>
<dbReference type="InterPro" id="IPR016843">
    <property type="entry name" value="S-AdoMet-dep_Ade-MeTrfase_prd"/>
</dbReference>
<dbReference type="CDD" id="cd02440">
    <property type="entry name" value="AdoMet_MTases"/>
    <property type="match status" value="1"/>
</dbReference>
<keyword evidence="3" id="KW-0489">Methyltransferase</keyword>
<dbReference type="GO" id="GO:0003677">
    <property type="term" value="F:DNA binding"/>
    <property type="evidence" value="ECO:0007669"/>
    <property type="project" value="InterPro"/>
</dbReference>
<name>A0A0R2A4F9_9LACO</name>
<dbReference type="GO" id="GO:0032259">
    <property type="term" value="P:methylation"/>
    <property type="evidence" value="ECO:0007669"/>
    <property type="project" value="UniProtKB-KW"/>
</dbReference>
<dbReference type="PANTHER" id="PTHR41313">
    <property type="entry name" value="ADENINE-SPECIFIC METHYLTRANSFERASE"/>
    <property type="match status" value="1"/>
</dbReference>
<dbReference type="PIRSF" id="PIRSF026567">
    <property type="entry name" value="Adenine_mtase_bact_prd"/>
    <property type="match status" value="1"/>
</dbReference>
<protein>
    <submittedName>
        <fullName evidence="3">Adenine-specific DNA methylase-like protein</fullName>
    </submittedName>
</protein>
<dbReference type="Gene3D" id="3.40.50.150">
    <property type="entry name" value="Vaccinia Virus protein VP39"/>
    <property type="match status" value="1"/>
</dbReference>
<dbReference type="OrthoDB" id="9788159at2"/>
<dbReference type="InterPro" id="IPR048375">
    <property type="entry name" value="YtxK-like_N"/>
</dbReference>
<dbReference type="RefSeq" id="WP_083483745.1">
    <property type="nucleotide sequence ID" value="NZ_AYYY01000016.1"/>
</dbReference>
<dbReference type="AlphaFoldDB" id="A0A0R2A4F9"/>
<dbReference type="GO" id="GO:0008170">
    <property type="term" value="F:N-methyltransferase activity"/>
    <property type="evidence" value="ECO:0007669"/>
    <property type="project" value="InterPro"/>
</dbReference>
<dbReference type="SUPFAM" id="SSF53335">
    <property type="entry name" value="S-adenosyl-L-methionine-dependent methyltransferases"/>
    <property type="match status" value="1"/>
</dbReference>
<accession>A0A0R2A4F9</accession>
<dbReference type="Proteomes" id="UP000051733">
    <property type="component" value="Unassembled WGS sequence"/>
</dbReference>
<dbReference type="Pfam" id="PF21106">
    <property type="entry name" value="YtxK_like"/>
    <property type="match status" value="1"/>
</dbReference>
<dbReference type="Gene3D" id="1.10.150.470">
    <property type="match status" value="1"/>
</dbReference>
<dbReference type="PANTHER" id="PTHR41313:SF1">
    <property type="entry name" value="DNA METHYLASE ADENINE-SPECIFIC DOMAIN-CONTAINING PROTEIN"/>
    <property type="match status" value="1"/>
</dbReference>
<reference evidence="3 4" key="1">
    <citation type="journal article" date="2015" name="Genome Announc.">
        <title>Expanding the biotechnology potential of lactobacilli through comparative genomics of 213 strains and associated genera.</title>
        <authorList>
            <person name="Sun Z."/>
            <person name="Harris H.M."/>
            <person name="McCann A."/>
            <person name="Guo C."/>
            <person name="Argimon S."/>
            <person name="Zhang W."/>
            <person name="Yang X."/>
            <person name="Jeffery I.B."/>
            <person name="Cooney J.C."/>
            <person name="Kagawa T.F."/>
            <person name="Liu W."/>
            <person name="Song Y."/>
            <person name="Salvetti E."/>
            <person name="Wrobel A."/>
            <person name="Rasinkangas P."/>
            <person name="Parkhill J."/>
            <person name="Rea M.C."/>
            <person name="O'Sullivan O."/>
            <person name="Ritari J."/>
            <person name="Douillard F.P."/>
            <person name="Paul Ross R."/>
            <person name="Yang R."/>
            <person name="Briner A.E."/>
            <person name="Felis G.E."/>
            <person name="de Vos W.M."/>
            <person name="Barrangou R."/>
            <person name="Klaenhammer T.R."/>
            <person name="Caufield P.W."/>
            <person name="Cui Y."/>
            <person name="Zhang H."/>
            <person name="O'Toole P.W."/>
        </authorList>
    </citation>
    <scope>NUCLEOTIDE SEQUENCE [LARGE SCALE GENOMIC DNA]</scope>
    <source>
        <strain evidence="3 4">DSM 20634</strain>
    </source>
</reference>
<feature type="domain" description="YtxK-like N-terminal helical" evidence="2">
    <location>
        <begin position="13"/>
        <end position="93"/>
    </location>
</feature>
<dbReference type="InterPro" id="IPR003356">
    <property type="entry name" value="DNA_methylase_A-5"/>
</dbReference>
<comment type="caution">
    <text evidence="3">The sequence shown here is derived from an EMBL/GenBank/DDBJ whole genome shotgun (WGS) entry which is preliminary data.</text>
</comment>
<evidence type="ECO:0000259" key="2">
    <source>
        <dbReference type="Pfam" id="PF21106"/>
    </source>
</evidence>
<dbReference type="InterPro" id="IPR052933">
    <property type="entry name" value="DNA_Protect_Modify"/>
</dbReference>
<dbReference type="PATRIC" id="fig|1423813.3.peg.1158"/>
<feature type="domain" description="DNA methylase adenine-specific" evidence="1">
    <location>
        <begin position="106"/>
        <end position="313"/>
    </location>
</feature>
<proteinExistence type="predicted"/>
<evidence type="ECO:0000313" key="3">
    <source>
        <dbReference type="EMBL" id="KRM61904.1"/>
    </source>
</evidence>
<evidence type="ECO:0000313" key="4">
    <source>
        <dbReference type="Proteomes" id="UP000051733"/>
    </source>
</evidence>
<organism evidence="3 4">
    <name type="scientific">Paucilactobacillus vaccinostercus DSM 20634</name>
    <dbReference type="NCBI Taxonomy" id="1423813"/>
    <lineage>
        <taxon>Bacteria</taxon>
        <taxon>Bacillati</taxon>
        <taxon>Bacillota</taxon>
        <taxon>Bacilli</taxon>
        <taxon>Lactobacillales</taxon>
        <taxon>Lactobacillaceae</taxon>
        <taxon>Paucilactobacillus</taxon>
    </lineage>
</organism>
<keyword evidence="3" id="KW-0808">Transferase</keyword>
<sequence length="342" mass="38676">MGVEEKLAQENTEKLFKLIDESVMLLKQSLSSSYLDAFIESADNIIAGEVQVEDGKPTQEIIKQLNQIYAQIDLDNTDAETIRTVIQLSMLKAVKQDAIQPNHQMTPDTLGFLIAYIIEKIGIKQDDASIFDLSVGTGNLLTTVMNHLKRTTGKKIHGYGIDNDDSMLAVASVSVEMQQQDIELYHQDAIDSLDIPQCDYVVSDLPVGYYPLDNNTDHYETRAEKGHSYVHHLLIEQAMNYLKPDGFGVFLIPSDLFKTDESKQFVEWIQRRAHLQGLVNLPSELFQTKQAEKSILLLQRRGTNSHQAPKVLLGQFPSFKKKTEFANFMVEIDNWVKTNLKG</sequence>